<dbReference type="RefSeq" id="WP_084661505.1">
    <property type="nucleotide sequence ID" value="NZ_FWWY01000001.1"/>
</dbReference>
<accession>A0A1W1WFU7</accession>
<dbReference type="Gene3D" id="3.40.50.2300">
    <property type="match status" value="1"/>
</dbReference>
<dbReference type="SMART" id="SM00448">
    <property type="entry name" value="REC"/>
    <property type="match status" value="1"/>
</dbReference>
<dbReference type="Pfam" id="PF00072">
    <property type="entry name" value="Response_reg"/>
    <property type="match status" value="1"/>
</dbReference>
<evidence type="ECO:0000256" key="3">
    <source>
        <dbReference type="PROSITE-ProRule" id="PRU00169"/>
    </source>
</evidence>
<evidence type="ECO:0000313" key="5">
    <source>
        <dbReference type="EMBL" id="SMC05157.1"/>
    </source>
</evidence>
<keyword evidence="3" id="KW-0597">Phosphoprotein</keyword>
<dbReference type="STRING" id="28034.BFX07_14750"/>
<dbReference type="GO" id="GO:0000160">
    <property type="term" value="P:phosphorelay signal transduction system"/>
    <property type="evidence" value="ECO:0007669"/>
    <property type="project" value="InterPro"/>
</dbReference>
<comment type="function">
    <text evidence="2">May play the central regulatory role in sporulation. It may be an element of the effector pathway responsible for the activation of sporulation genes in response to nutritional stress. Spo0A may act in concert with spo0H (a sigma factor) to control the expression of some genes that are critical to the sporulation process.</text>
</comment>
<dbReference type="AlphaFoldDB" id="A0A1W1WFU7"/>
<dbReference type="InterPro" id="IPR001789">
    <property type="entry name" value="Sig_transdc_resp-reg_receiver"/>
</dbReference>
<dbReference type="SUPFAM" id="SSF52172">
    <property type="entry name" value="CheY-like"/>
    <property type="match status" value="1"/>
</dbReference>
<feature type="domain" description="Response regulatory" evidence="4">
    <location>
        <begin position="2"/>
        <end position="114"/>
    </location>
</feature>
<evidence type="ECO:0000313" key="6">
    <source>
        <dbReference type="Proteomes" id="UP000192660"/>
    </source>
</evidence>
<evidence type="ECO:0000256" key="2">
    <source>
        <dbReference type="ARBA" id="ARBA00024867"/>
    </source>
</evidence>
<organism evidence="5 6">
    <name type="scientific">Sulfobacillus thermosulfidooxidans (strain DSM 9293 / VKM B-1269 / AT-1)</name>
    <dbReference type="NCBI Taxonomy" id="929705"/>
    <lineage>
        <taxon>Bacteria</taxon>
        <taxon>Bacillati</taxon>
        <taxon>Bacillota</taxon>
        <taxon>Clostridia</taxon>
        <taxon>Eubacteriales</taxon>
        <taxon>Clostridiales Family XVII. Incertae Sedis</taxon>
        <taxon>Sulfobacillus</taxon>
    </lineage>
</organism>
<feature type="modified residue" description="4-aspartylphosphate" evidence="3">
    <location>
        <position position="53"/>
    </location>
</feature>
<dbReference type="InterPro" id="IPR011006">
    <property type="entry name" value="CheY-like_superfamily"/>
</dbReference>
<name>A0A1W1WFU7_SULTA</name>
<dbReference type="EMBL" id="FWWY01000001">
    <property type="protein sequence ID" value="SMC05157.1"/>
    <property type="molecule type" value="Genomic_DNA"/>
</dbReference>
<protein>
    <recommendedName>
        <fullName evidence="1">Stage 0 sporulation protein A homolog</fullName>
    </recommendedName>
</protein>
<dbReference type="OrthoDB" id="2085719at2"/>
<gene>
    <name evidence="5" type="ORF">SAMN00768000_2063</name>
</gene>
<proteinExistence type="predicted"/>
<reference evidence="6" key="1">
    <citation type="submission" date="2017-04" db="EMBL/GenBank/DDBJ databases">
        <authorList>
            <person name="Varghese N."/>
            <person name="Submissions S."/>
        </authorList>
    </citation>
    <scope>NUCLEOTIDE SEQUENCE [LARGE SCALE GENOMIC DNA]</scope>
    <source>
        <strain evidence="6">DSM 9293</strain>
    </source>
</reference>
<sequence length="117" mass="13473">MNIWIIDDNKALLELLMSSLEDMMWHLYSFSCGQEVLTFPYQPMSAPDVVILDWTLPDLPASIVLEHIKAHYQHVQIIVMSGNWDIEEQLPPSARWLGKPFRLTTFRQMVADVASSV</sequence>
<dbReference type="Proteomes" id="UP000192660">
    <property type="component" value="Unassembled WGS sequence"/>
</dbReference>
<dbReference type="PROSITE" id="PS50110">
    <property type="entry name" value="RESPONSE_REGULATORY"/>
    <property type="match status" value="1"/>
</dbReference>
<dbReference type="CDD" id="cd00156">
    <property type="entry name" value="REC"/>
    <property type="match status" value="1"/>
</dbReference>
<evidence type="ECO:0000256" key="1">
    <source>
        <dbReference type="ARBA" id="ARBA00018672"/>
    </source>
</evidence>
<keyword evidence="6" id="KW-1185">Reference proteome</keyword>
<evidence type="ECO:0000259" key="4">
    <source>
        <dbReference type="PROSITE" id="PS50110"/>
    </source>
</evidence>